<sequence length="230" mass="27025">MIYKQIIFDIDDTIIDFDNTEYVALNSLFKFHGWNITPEIRKNYHAYNQGLWRLHEQGKLTYEELSEICFRDFIKREYDIDVNGKQIMAEYRHYFGNTHKLIPGAKEALQYFKNQGYYLAALSNGETFMQKKRLKLANVAQYFDLIITSQEAQASKPNPAIFDYFFSRSKVSVNQSLLFGDGLSSDILGATNYGLDCVWFNHCHRKNLLRLTPLLEVDTYSDFIKYCKNH</sequence>
<name>A0A6G7B3K9_9LACO</name>
<dbReference type="EMBL" id="CP049228">
    <property type="protein sequence ID" value="QIH24372.1"/>
    <property type="molecule type" value="Genomic_DNA"/>
</dbReference>
<dbReference type="SFLD" id="SFLDG01129">
    <property type="entry name" value="C1.5:_HAD__Beta-PGM__Phosphata"/>
    <property type="match status" value="1"/>
</dbReference>
<dbReference type="InterPro" id="IPR023198">
    <property type="entry name" value="PGP-like_dom2"/>
</dbReference>
<dbReference type="GeneID" id="93222073"/>
<dbReference type="PRINTS" id="PR00413">
    <property type="entry name" value="HADHALOGNASE"/>
</dbReference>
<dbReference type="SFLD" id="SFLDS00003">
    <property type="entry name" value="Haloacid_Dehalogenase"/>
    <property type="match status" value="1"/>
</dbReference>
<organism evidence="1 2">
    <name type="scientific">Lactobacillus iners</name>
    <dbReference type="NCBI Taxonomy" id="147802"/>
    <lineage>
        <taxon>Bacteria</taxon>
        <taxon>Bacillati</taxon>
        <taxon>Bacillota</taxon>
        <taxon>Bacilli</taxon>
        <taxon>Lactobacillales</taxon>
        <taxon>Lactobacillaceae</taxon>
        <taxon>Lactobacillus</taxon>
    </lineage>
</organism>
<gene>
    <name evidence="1" type="ORF">G6Z83_06795</name>
</gene>
<dbReference type="InterPro" id="IPR006439">
    <property type="entry name" value="HAD-SF_hydro_IA"/>
</dbReference>
<protein>
    <submittedName>
        <fullName evidence="1">Noncanonical pyrimidine nucleotidase, YjjG family</fullName>
    </submittedName>
</protein>
<dbReference type="RefSeq" id="WP_006729305.1">
    <property type="nucleotide sequence ID" value="NZ_CP045664.1"/>
</dbReference>
<dbReference type="InterPro" id="IPR041492">
    <property type="entry name" value="HAD_2"/>
</dbReference>
<accession>A0A6G7B3K9</accession>
<dbReference type="PANTHER" id="PTHR47478">
    <property type="match status" value="1"/>
</dbReference>
<dbReference type="PANTHER" id="PTHR47478:SF1">
    <property type="entry name" value="PYRIMIDINE 5'-NUCLEOTIDASE YJJG"/>
    <property type="match status" value="1"/>
</dbReference>
<reference evidence="1 2" key="1">
    <citation type="submission" date="2020-02" db="EMBL/GenBank/DDBJ databases">
        <title>Complete genome sequences of six Lactobacillus iners strains isolated from the human vagina.</title>
        <authorList>
            <person name="France M.T."/>
            <person name="Rutt L."/>
            <person name="Narina S."/>
            <person name="Arbaugh S."/>
            <person name="Humphrys M.S."/>
            <person name="Ma B."/>
            <person name="Hayward M.R."/>
            <person name="Relman D."/>
            <person name="Kwon D.S."/>
            <person name="Ravel J."/>
        </authorList>
    </citation>
    <scope>NUCLEOTIDE SEQUENCE [LARGE SCALE GENOMIC DNA]</scope>
    <source>
        <strain evidence="1 2">C0210C1</strain>
    </source>
</reference>
<dbReference type="InterPro" id="IPR036412">
    <property type="entry name" value="HAD-like_sf"/>
</dbReference>
<dbReference type="Gene3D" id="1.10.150.240">
    <property type="entry name" value="Putative phosphatase, domain 2"/>
    <property type="match status" value="1"/>
</dbReference>
<dbReference type="Proteomes" id="UP000501676">
    <property type="component" value="Chromosome"/>
</dbReference>
<dbReference type="InterPro" id="IPR052550">
    <property type="entry name" value="Pyrimidine_5'-ntase_YjjG"/>
</dbReference>
<proteinExistence type="predicted"/>
<dbReference type="SUPFAM" id="SSF56784">
    <property type="entry name" value="HAD-like"/>
    <property type="match status" value="1"/>
</dbReference>
<dbReference type="InterPro" id="IPR011951">
    <property type="entry name" value="HAD-SF_hydro_IA_YjjG/PynA"/>
</dbReference>
<dbReference type="Gene3D" id="3.40.50.1000">
    <property type="entry name" value="HAD superfamily/HAD-like"/>
    <property type="match status" value="1"/>
</dbReference>
<evidence type="ECO:0000313" key="1">
    <source>
        <dbReference type="EMBL" id="QIH24372.1"/>
    </source>
</evidence>
<dbReference type="NCBIfam" id="TIGR02254">
    <property type="entry name" value="YjjG_YfnB"/>
    <property type="match status" value="1"/>
</dbReference>
<dbReference type="NCBIfam" id="TIGR01549">
    <property type="entry name" value="HAD-SF-IA-v1"/>
    <property type="match status" value="1"/>
</dbReference>
<dbReference type="AlphaFoldDB" id="A0A6G7B3K9"/>
<dbReference type="InterPro" id="IPR023214">
    <property type="entry name" value="HAD_sf"/>
</dbReference>
<evidence type="ECO:0000313" key="2">
    <source>
        <dbReference type="Proteomes" id="UP000501676"/>
    </source>
</evidence>
<dbReference type="GO" id="GO:0008253">
    <property type="term" value="F:5'-nucleotidase activity"/>
    <property type="evidence" value="ECO:0007669"/>
    <property type="project" value="InterPro"/>
</dbReference>
<dbReference type="Pfam" id="PF13419">
    <property type="entry name" value="HAD_2"/>
    <property type="match status" value="1"/>
</dbReference>